<dbReference type="EMBL" id="VOBR01000020">
    <property type="protein sequence ID" value="TWP48470.1"/>
    <property type="molecule type" value="Genomic_DNA"/>
</dbReference>
<protein>
    <submittedName>
        <fullName evidence="3">NADP oxidoreductase</fullName>
    </submittedName>
</protein>
<dbReference type="RefSeq" id="WP_146356219.1">
    <property type="nucleotide sequence ID" value="NZ_VOBR01000020.1"/>
</dbReference>
<organism evidence="3 4">
    <name type="scientific">Lentzea tibetensis</name>
    <dbReference type="NCBI Taxonomy" id="2591470"/>
    <lineage>
        <taxon>Bacteria</taxon>
        <taxon>Bacillati</taxon>
        <taxon>Actinomycetota</taxon>
        <taxon>Actinomycetes</taxon>
        <taxon>Pseudonocardiales</taxon>
        <taxon>Pseudonocardiaceae</taxon>
        <taxon>Lentzea</taxon>
    </lineage>
</organism>
<dbReference type="GO" id="GO:0016491">
    <property type="term" value="F:oxidoreductase activity"/>
    <property type="evidence" value="ECO:0007669"/>
    <property type="project" value="UniProtKB-KW"/>
</dbReference>
<evidence type="ECO:0000313" key="3">
    <source>
        <dbReference type="EMBL" id="TWP48470.1"/>
    </source>
</evidence>
<dbReference type="Proteomes" id="UP000316639">
    <property type="component" value="Unassembled WGS sequence"/>
</dbReference>
<feature type="domain" description="Pyrroline-5-carboxylate reductase catalytic N-terminal" evidence="2">
    <location>
        <begin position="2"/>
        <end position="90"/>
    </location>
</feature>
<dbReference type="Pfam" id="PF03807">
    <property type="entry name" value="F420_oxidored"/>
    <property type="match status" value="1"/>
</dbReference>
<comment type="caution">
    <text evidence="3">The sequence shown here is derived from an EMBL/GenBank/DDBJ whole genome shotgun (WGS) entry which is preliminary data.</text>
</comment>
<dbReference type="SUPFAM" id="SSF51735">
    <property type="entry name" value="NAD(P)-binding Rossmann-fold domains"/>
    <property type="match status" value="1"/>
</dbReference>
<dbReference type="Gene3D" id="3.40.50.720">
    <property type="entry name" value="NAD(P)-binding Rossmann-like Domain"/>
    <property type="match status" value="1"/>
</dbReference>
<accession>A0A563EN96</accession>
<evidence type="ECO:0000256" key="1">
    <source>
        <dbReference type="ARBA" id="ARBA00023002"/>
    </source>
</evidence>
<evidence type="ECO:0000259" key="2">
    <source>
        <dbReference type="Pfam" id="PF03807"/>
    </source>
</evidence>
<gene>
    <name evidence="3" type="ORF">FKR81_28180</name>
</gene>
<evidence type="ECO:0000313" key="4">
    <source>
        <dbReference type="Proteomes" id="UP000316639"/>
    </source>
</evidence>
<dbReference type="InterPro" id="IPR028939">
    <property type="entry name" value="P5C_Rdtase_cat_N"/>
</dbReference>
<reference evidence="3 4" key="1">
    <citation type="submission" date="2019-07" db="EMBL/GenBank/DDBJ databases">
        <title>Lentzea xizangensis sp. nov., isolated from Qinghai-Tibetan Plateau Soils.</title>
        <authorList>
            <person name="Huang J."/>
        </authorList>
    </citation>
    <scope>NUCLEOTIDE SEQUENCE [LARGE SCALE GENOMIC DNA]</scope>
    <source>
        <strain evidence="3 4">FXJ1.1311</strain>
    </source>
</reference>
<keyword evidence="1" id="KW-0560">Oxidoreductase</keyword>
<name>A0A563EN96_9PSEU</name>
<dbReference type="AlphaFoldDB" id="A0A563EN96"/>
<proteinExistence type="predicted"/>
<dbReference type="OrthoDB" id="1523398at2"/>
<dbReference type="PANTHER" id="PTHR14239">
    <property type="entry name" value="DUDULIN-RELATED"/>
    <property type="match status" value="1"/>
</dbReference>
<sequence>MRIAVLGAGHVGPVIARLAVAAGYDVSIAASGDPQDIALIAEFLAPGAEPRWAADAVGDADLVVLAIPWHRFTSLDPGPLAGKVVVDAMNEWPPADSPTGTSEHVAEKLSGAQVVKTLNHIAYHEMEEPRGRALGVAGDDPAAVGVVATFIERLGFDAVRVGDLAAGRLLEPAGPVFGLALTRSEFEQAGGLL</sequence>
<dbReference type="InterPro" id="IPR036291">
    <property type="entry name" value="NAD(P)-bd_dom_sf"/>
</dbReference>
<keyword evidence="4" id="KW-1185">Reference proteome</keyword>
<dbReference type="InterPro" id="IPR051267">
    <property type="entry name" value="STEAP_metalloreductase"/>
</dbReference>